<dbReference type="Pfam" id="PF04715">
    <property type="entry name" value="Anth_synt_I_N"/>
    <property type="match status" value="1"/>
</dbReference>
<sequence length="514" mass="55872">MVGTFDEKPPVPSVREVPFTDPASLLPALSSQPYLAYLDSAARSPALGRYSFLCFSPFAIFRVSEGTAYWNDSPLADPPLIALNNKLQEFALQPVGDGLPPFQGGALGYLSYEAGRLLEVLPRTSREDEALDAILLPFYDLVLAIDHFAPEEGQDKALTESTIERAYVFSSGWPLKGDECEHHAAERLDWFCDQLNKASKAKPALQASQTSPPSICGWRSDVSRSDFENSITKTRHYIRQGDIFQANITQRFSAPMPKATNATPLAYYGAMRAHNAAPFAAYLAYPDHVIASSSPERFITLDASGNVETRPIKGTAPRDLANPERDKTNAEILLNSEKDRAENIMITDLMRNDLSRVCEPGSIKVPDLCALESYARVHHLVSTVQGKLKAPNGAVALLAASFPGGSITGAPKIRAMEIITELEDLPRGAYCGCIGYIGFNGTMDTNIAIRTVTLKDGMAHFNVGGGITILSDPAEEYEECLHKASALFKAFGTSIEDERATLEHSPATKGGKQP</sequence>
<dbReference type="RefSeq" id="WP_090071806.1">
    <property type="nucleotide sequence ID" value="NZ_FOVR01000004.1"/>
</dbReference>
<dbReference type="AlphaFoldDB" id="A0A1I5FYC1"/>
<evidence type="ECO:0000259" key="3">
    <source>
        <dbReference type="Pfam" id="PF00425"/>
    </source>
</evidence>
<dbReference type="GO" id="GO:0000162">
    <property type="term" value="P:L-tryptophan biosynthetic process"/>
    <property type="evidence" value="ECO:0007669"/>
    <property type="project" value="TreeGrafter"/>
</dbReference>
<evidence type="ECO:0000259" key="4">
    <source>
        <dbReference type="Pfam" id="PF04715"/>
    </source>
</evidence>
<reference evidence="5 6" key="1">
    <citation type="submission" date="2016-10" db="EMBL/GenBank/DDBJ databases">
        <authorList>
            <person name="de Groot N.N."/>
        </authorList>
    </citation>
    <scope>NUCLEOTIDE SEQUENCE [LARGE SCALE GENOMIC DNA]</scope>
    <source>
        <strain evidence="5 6">CGMCC 1.9157</strain>
    </source>
</reference>
<accession>A0A1I5FYC1</accession>
<protein>
    <recommendedName>
        <fullName evidence="1">aminodeoxychorismate synthase</fullName>
        <ecNumber evidence="1">2.6.1.85</ecNumber>
    </recommendedName>
</protein>
<dbReference type="InterPro" id="IPR005802">
    <property type="entry name" value="ADC_synth_comp_1"/>
</dbReference>
<dbReference type="Pfam" id="PF00425">
    <property type="entry name" value="Chorismate_bind"/>
    <property type="match status" value="1"/>
</dbReference>
<dbReference type="PANTHER" id="PTHR11236:SF50">
    <property type="entry name" value="AMINODEOXYCHORISMATE SYNTHASE COMPONENT 1"/>
    <property type="match status" value="1"/>
</dbReference>
<dbReference type="NCBIfam" id="TIGR00553">
    <property type="entry name" value="pabB"/>
    <property type="match status" value="1"/>
</dbReference>
<dbReference type="EMBL" id="FOVR01000004">
    <property type="protein sequence ID" value="SFO28784.1"/>
    <property type="molecule type" value="Genomic_DNA"/>
</dbReference>
<dbReference type="STRING" id="655353.SAMN04488056_104264"/>
<gene>
    <name evidence="5" type="ORF">SAMN04488056_104264</name>
</gene>
<dbReference type="GO" id="GO:0009396">
    <property type="term" value="P:folic acid-containing compound biosynthetic process"/>
    <property type="evidence" value="ECO:0007669"/>
    <property type="project" value="InterPro"/>
</dbReference>
<dbReference type="InterPro" id="IPR015890">
    <property type="entry name" value="Chorismate_C"/>
</dbReference>
<dbReference type="InterPro" id="IPR019999">
    <property type="entry name" value="Anth_synth_I-like"/>
</dbReference>
<keyword evidence="2" id="KW-0808">Transferase</keyword>
<feature type="domain" description="Chorismate-utilising enzyme C-terminal" evidence="3">
    <location>
        <begin position="224"/>
        <end position="483"/>
    </location>
</feature>
<feature type="domain" description="Anthranilate synthase component I N-terminal" evidence="4">
    <location>
        <begin position="21"/>
        <end position="148"/>
    </location>
</feature>
<dbReference type="GO" id="GO:0046820">
    <property type="term" value="F:4-amino-4-deoxychorismate synthase activity"/>
    <property type="evidence" value="ECO:0007669"/>
    <property type="project" value="UniProtKB-EC"/>
</dbReference>
<dbReference type="SUPFAM" id="SSF56322">
    <property type="entry name" value="ADC synthase"/>
    <property type="match status" value="1"/>
</dbReference>
<evidence type="ECO:0000313" key="6">
    <source>
        <dbReference type="Proteomes" id="UP000199236"/>
    </source>
</evidence>
<dbReference type="InterPro" id="IPR005801">
    <property type="entry name" value="ADC_synthase"/>
</dbReference>
<evidence type="ECO:0000256" key="1">
    <source>
        <dbReference type="ARBA" id="ARBA00013139"/>
    </source>
</evidence>
<dbReference type="OrthoDB" id="9803598at2"/>
<proteinExistence type="predicted"/>
<evidence type="ECO:0000256" key="2">
    <source>
        <dbReference type="ARBA" id="ARBA00022679"/>
    </source>
</evidence>
<evidence type="ECO:0000313" key="5">
    <source>
        <dbReference type="EMBL" id="SFO28784.1"/>
    </source>
</evidence>
<dbReference type="PANTHER" id="PTHR11236">
    <property type="entry name" value="AMINOBENZOATE/ANTHRANILATE SYNTHASE"/>
    <property type="match status" value="1"/>
</dbReference>
<dbReference type="Proteomes" id="UP000199236">
    <property type="component" value="Unassembled WGS sequence"/>
</dbReference>
<dbReference type="InterPro" id="IPR006805">
    <property type="entry name" value="Anth_synth_I_N"/>
</dbReference>
<dbReference type="Gene3D" id="3.60.120.10">
    <property type="entry name" value="Anthranilate synthase"/>
    <property type="match status" value="1"/>
</dbReference>
<keyword evidence="6" id="KW-1185">Reference proteome</keyword>
<organism evidence="5 6">
    <name type="scientific">Cohaesibacter marisflavi</name>
    <dbReference type="NCBI Taxonomy" id="655353"/>
    <lineage>
        <taxon>Bacteria</taxon>
        <taxon>Pseudomonadati</taxon>
        <taxon>Pseudomonadota</taxon>
        <taxon>Alphaproteobacteria</taxon>
        <taxon>Hyphomicrobiales</taxon>
        <taxon>Cohaesibacteraceae</taxon>
    </lineage>
</organism>
<dbReference type="EC" id="2.6.1.85" evidence="1"/>
<name>A0A1I5FYC1_9HYPH</name>
<dbReference type="PRINTS" id="PR00095">
    <property type="entry name" value="ANTSNTHASEI"/>
</dbReference>